<evidence type="ECO:0000313" key="2">
    <source>
        <dbReference type="EMBL" id="TVU17491.1"/>
    </source>
</evidence>
<feature type="region of interest" description="Disordered" evidence="1">
    <location>
        <begin position="1"/>
        <end position="61"/>
    </location>
</feature>
<sequence length="123" mass="13058">AQSDPPGPNNTAQNLFYSPGSSLSLPHSARPLGFSSRRRPPPPTHAADRRLTPRGVRSSPGSVLLVPVLSHGFLGDRDDLECVDLTQPAESQGSPAPQGYHRASSGGCYKQEGFKGARLLHCC</sequence>
<name>A0A5J9U350_9POAL</name>
<reference evidence="2 3" key="1">
    <citation type="journal article" date="2019" name="Sci. Rep.">
        <title>A high-quality genome of Eragrostis curvula grass provides insights into Poaceae evolution and supports new strategies to enhance forage quality.</title>
        <authorList>
            <person name="Carballo J."/>
            <person name="Santos B.A.C.M."/>
            <person name="Zappacosta D."/>
            <person name="Garbus I."/>
            <person name="Selva J.P."/>
            <person name="Gallo C.A."/>
            <person name="Diaz A."/>
            <person name="Albertini E."/>
            <person name="Caccamo M."/>
            <person name="Echenique V."/>
        </authorList>
    </citation>
    <scope>NUCLEOTIDE SEQUENCE [LARGE SCALE GENOMIC DNA]</scope>
    <source>
        <strain evidence="3">cv. Victoria</strain>
        <tissue evidence="2">Leaf</tissue>
    </source>
</reference>
<feature type="non-terminal residue" evidence="2">
    <location>
        <position position="1"/>
    </location>
</feature>
<evidence type="ECO:0000256" key="1">
    <source>
        <dbReference type="SAM" id="MobiDB-lite"/>
    </source>
</evidence>
<dbReference type="Proteomes" id="UP000324897">
    <property type="component" value="Chromosome 7"/>
</dbReference>
<dbReference type="EMBL" id="RWGY01000029">
    <property type="protein sequence ID" value="TVU17491.1"/>
    <property type="molecule type" value="Genomic_DNA"/>
</dbReference>
<comment type="caution">
    <text evidence="2">The sequence shown here is derived from an EMBL/GenBank/DDBJ whole genome shotgun (WGS) entry which is preliminary data.</text>
</comment>
<dbReference type="Gramene" id="TVU17491">
    <property type="protein sequence ID" value="TVU17491"/>
    <property type="gene ID" value="EJB05_33529"/>
</dbReference>
<feature type="compositionally biased region" description="Polar residues" evidence="1">
    <location>
        <begin position="9"/>
        <end position="25"/>
    </location>
</feature>
<protein>
    <submittedName>
        <fullName evidence="2">Uncharacterized protein</fullName>
    </submittedName>
</protein>
<proteinExistence type="predicted"/>
<evidence type="ECO:0000313" key="3">
    <source>
        <dbReference type="Proteomes" id="UP000324897"/>
    </source>
</evidence>
<keyword evidence="3" id="KW-1185">Reference proteome</keyword>
<dbReference type="AlphaFoldDB" id="A0A5J9U350"/>
<accession>A0A5J9U350</accession>
<organism evidence="2 3">
    <name type="scientific">Eragrostis curvula</name>
    <name type="common">weeping love grass</name>
    <dbReference type="NCBI Taxonomy" id="38414"/>
    <lineage>
        <taxon>Eukaryota</taxon>
        <taxon>Viridiplantae</taxon>
        <taxon>Streptophyta</taxon>
        <taxon>Embryophyta</taxon>
        <taxon>Tracheophyta</taxon>
        <taxon>Spermatophyta</taxon>
        <taxon>Magnoliopsida</taxon>
        <taxon>Liliopsida</taxon>
        <taxon>Poales</taxon>
        <taxon>Poaceae</taxon>
        <taxon>PACMAD clade</taxon>
        <taxon>Chloridoideae</taxon>
        <taxon>Eragrostideae</taxon>
        <taxon>Eragrostidinae</taxon>
        <taxon>Eragrostis</taxon>
    </lineage>
</organism>
<gene>
    <name evidence="2" type="ORF">EJB05_33529</name>
</gene>